<feature type="domain" description="D-isomer specific 2-hydroxyacid dehydrogenase NAD-binding" evidence="3">
    <location>
        <begin position="106"/>
        <end position="280"/>
    </location>
</feature>
<comment type="caution">
    <text evidence="4">The sequence shown here is derived from an EMBL/GenBank/DDBJ whole genome shotgun (WGS) entry which is preliminary data.</text>
</comment>
<protein>
    <submittedName>
        <fullName evidence="4">Glyoxylate/hydroxypyruvate reductase A</fullName>
    </submittedName>
</protein>
<dbReference type="CDD" id="cd12164">
    <property type="entry name" value="GDH_like_2"/>
    <property type="match status" value="1"/>
</dbReference>
<evidence type="ECO:0000313" key="4">
    <source>
        <dbReference type="EMBL" id="MCX2563684.1"/>
    </source>
</evidence>
<gene>
    <name evidence="4" type="ORF">OQ497_06905</name>
</gene>
<keyword evidence="1" id="KW-0560">Oxidoreductase</keyword>
<organism evidence="4 5">
    <name type="scientific">Acetobacter thailandicus</name>
    <dbReference type="NCBI Taxonomy" id="1502842"/>
    <lineage>
        <taxon>Bacteria</taxon>
        <taxon>Pseudomonadati</taxon>
        <taxon>Pseudomonadota</taxon>
        <taxon>Alphaproteobacteria</taxon>
        <taxon>Acetobacterales</taxon>
        <taxon>Acetobacteraceae</taxon>
        <taxon>Acetobacter</taxon>
    </lineage>
</organism>
<evidence type="ECO:0000259" key="3">
    <source>
        <dbReference type="Pfam" id="PF02826"/>
    </source>
</evidence>
<dbReference type="RefSeq" id="WP_173559683.1">
    <property type="nucleotide sequence ID" value="NZ_JAPIUZ010000003.1"/>
</dbReference>
<evidence type="ECO:0000256" key="1">
    <source>
        <dbReference type="ARBA" id="ARBA00023002"/>
    </source>
</evidence>
<keyword evidence="2" id="KW-0520">NAD</keyword>
<dbReference type="InterPro" id="IPR006140">
    <property type="entry name" value="D-isomer_DH_NAD-bd"/>
</dbReference>
<sequence length="315" mass="34431">MLSLIVKAGGPGSFVVWQTIFNRLMPELTVIDWHDKTADLASIDYAFVWQPEPGRLAQMPRLKAILSVAAGVDHILTDPDLPANLPVIRMGGEDTAAQMQDYVRWAVFSLLREAPRWHSAQHKQIWARQGVPPVRLSSETPVGIMGLGALGSAVAQSLVQAGFPVVGWSQHKKSYDHITSYAGTAELETFLRSCSILVCLLPETSLTRGIITCDVLKQLQKPAGLINVGRGRLVVTSDLLRALDDGTLHNAVLDVFEHEPLPAESPLWSHPGVLITPHVASEASRTARAGYVVGVIRAFERGEDVPLRYDPQKGY</sequence>
<evidence type="ECO:0000256" key="2">
    <source>
        <dbReference type="ARBA" id="ARBA00023027"/>
    </source>
</evidence>
<dbReference type="Gene3D" id="3.40.50.720">
    <property type="entry name" value="NAD(P)-binding Rossmann-like Domain"/>
    <property type="match status" value="2"/>
</dbReference>
<dbReference type="PANTHER" id="PTHR43333">
    <property type="entry name" value="2-HACID_DH_C DOMAIN-CONTAINING PROTEIN"/>
    <property type="match status" value="1"/>
</dbReference>
<dbReference type="EMBL" id="JAPIUZ010000003">
    <property type="protein sequence ID" value="MCX2563684.1"/>
    <property type="molecule type" value="Genomic_DNA"/>
</dbReference>
<dbReference type="InterPro" id="IPR036291">
    <property type="entry name" value="NAD(P)-bd_dom_sf"/>
</dbReference>
<dbReference type="PANTHER" id="PTHR43333:SF1">
    <property type="entry name" value="D-ISOMER SPECIFIC 2-HYDROXYACID DEHYDROGENASE NAD-BINDING DOMAIN-CONTAINING PROTEIN"/>
    <property type="match status" value="1"/>
</dbReference>
<dbReference type="SUPFAM" id="SSF52283">
    <property type="entry name" value="Formate/glycerate dehydrogenase catalytic domain-like"/>
    <property type="match status" value="1"/>
</dbReference>
<proteinExistence type="predicted"/>
<name>A0ABT3QEJ9_9PROT</name>
<dbReference type="Pfam" id="PF02826">
    <property type="entry name" value="2-Hacid_dh_C"/>
    <property type="match status" value="1"/>
</dbReference>
<accession>A0ABT3QEJ9</accession>
<dbReference type="Proteomes" id="UP001301152">
    <property type="component" value="Unassembled WGS sequence"/>
</dbReference>
<reference evidence="4 5" key="1">
    <citation type="submission" date="2022-11" db="EMBL/GenBank/DDBJ databases">
        <title>Genome sequencing of Acetobacter type strain.</title>
        <authorList>
            <person name="Heo J."/>
            <person name="Lee D."/>
            <person name="Han B.-H."/>
            <person name="Hong S.-B."/>
            <person name="Kwon S.-W."/>
        </authorList>
    </citation>
    <scope>NUCLEOTIDE SEQUENCE [LARGE SCALE GENOMIC DNA]</scope>
    <source>
        <strain evidence="4 5">KACC 21253</strain>
    </source>
</reference>
<keyword evidence="5" id="KW-1185">Reference proteome</keyword>
<evidence type="ECO:0000313" key="5">
    <source>
        <dbReference type="Proteomes" id="UP001301152"/>
    </source>
</evidence>
<dbReference type="SUPFAM" id="SSF51735">
    <property type="entry name" value="NAD(P)-binding Rossmann-fold domains"/>
    <property type="match status" value="1"/>
</dbReference>